<feature type="non-terminal residue" evidence="1">
    <location>
        <position position="1"/>
    </location>
</feature>
<organism evidence="1 2">
    <name type="scientific">Opisthocomus hoazin</name>
    <name type="common">Hoatzin</name>
    <name type="synonym">Phasianus hoazin</name>
    <dbReference type="NCBI Taxonomy" id="30419"/>
    <lineage>
        <taxon>Eukaryota</taxon>
        <taxon>Metazoa</taxon>
        <taxon>Chordata</taxon>
        <taxon>Craniata</taxon>
        <taxon>Vertebrata</taxon>
        <taxon>Euteleostomi</taxon>
        <taxon>Archelosauria</taxon>
        <taxon>Archosauria</taxon>
        <taxon>Dinosauria</taxon>
        <taxon>Saurischia</taxon>
        <taxon>Theropoda</taxon>
        <taxon>Coelurosauria</taxon>
        <taxon>Aves</taxon>
        <taxon>Neognathae</taxon>
        <taxon>Neoaves</taxon>
        <taxon>Opisthocomiformes</taxon>
        <taxon>Opisthocomidae</taxon>
        <taxon>Opisthocomus</taxon>
    </lineage>
</organism>
<evidence type="ECO:0000313" key="2">
    <source>
        <dbReference type="Proteomes" id="UP000053605"/>
    </source>
</evidence>
<keyword evidence="2" id="KW-1185">Reference proteome</keyword>
<dbReference type="EMBL" id="KK733857">
    <property type="protein sequence ID" value="KFR00442.1"/>
    <property type="molecule type" value="Genomic_DNA"/>
</dbReference>
<reference evidence="1 2" key="1">
    <citation type="submission" date="2014-04" db="EMBL/GenBank/DDBJ databases">
        <title>Genome evolution of avian class.</title>
        <authorList>
            <person name="Zhang G."/>
            <person name="Li C."/>
        </authorList>
    </citation>
    <scope>NUCLEOTIDE SEQUENCE [LARGE SCALE GENOMIC DNA]</scope>
    <source>
        <strain evidence="1">BGI_N306</strain>
    </source>
</reference>
<dbReference type="AlphaFoldDB" id="A0A091VAW1"/>
<dbReference type="PhylomeDB" id="A0A091VAW1"/>
<evidence type="ECO:0000313" key="1">
    <source>
        <dbReference type="EMBL" id="KFR00442.1"/>
    </source>
</evidence>
<gene>
    <name evidence="1" type="ORF">N306_00151</name>
</gene>
<dbReference type="Proteomes" id="UP000053605">
    <property type="component" value="Unassembled WGS sequence"/>
</dbReference>
<feature type="non-terminal residue" evidence="1">
    <location>
        <position position="55"/>
    </location>
</feature>
<accession>A0A091VAW1</accession>
<name>A0A091VAW1_OPIHO</name>
<evidence type="ECO:0008006" key="3">
    <source>
        <dbReference type="Google" id="ProtNLM"/>
    </source>
</evidence>
<proteinExistence type="predicted"/>
<sequence>NSFKLKEAKFRLDIRKKFFTMRVVRHWNRLPREAVAAPSLKVFKARLDGALSNLV</sequence>
<protein>
    <recommendedName>
        <fullName evidence="3">Nidogen G2 beta-barrel domain-containing protein</fullName>
    </recommendedName>
</protein>